<dbReference type="EMBL" id="AP019308">
    <property type="protein sequence ID" value="BBH24945.1"/>
    <property type="molecule type" value="Genomic_DNA"/>
</dbReference>
<dbReference type="KEGG" id="pbk:Back11_62900"/>
<keyword evidence="2" id="KW-1185">Reference proteome</keyword>
<evidence type="ECO:0008006" key="3">
    <source>
        <dbReference type="Google" id="ProtNLM"/>
    </source>
</evidence>
<proteinExistence type="predicted"/>
<accession>A0A3G9J9C1</accession>
<dbReference type="Proteomes" id="UP000275368">
    <property type="component" value="Chromosome"/>
</dbReference>
<organism evidence="1 2">
    <name type="scientific">Paenibacillus baekrokdamisoli</name>
    <dbReference type="NCBI Taxonomy" id="1712516"/>
    <lineage>
        <taxon>Bacteria</taxon>
        <taxon>Bacillati</taxon>
        <taxon>Bacillota</taxon>
        <taxon>Bacilli</taxon>
        <taxon>Bacillales</taxon>
        <taxon>Paenibacillaceae</taxon>
        <taxon>Paenibacillus</taxon>
    </lineage>
</organism>
<dbReference type="RefSeq" id="WP_232016121.1">
    <property type="nucleotide sequence ID" value="NZ_AP019308.1"/>
</dbReference>
<sequence>MKTVLRDVKTASQMMRRYYRAVKETMRAMAGYLPSMKSWETRKMLARHIWLDAMHADMLRSRTLDLRYPRVDVDEDSDAHLIKLLHQLPNAATDEQFVAGIYRVIKPALLAAFKTYMHNSDPLDDAPSHLYLQRIINELEQQQTDFETIRTSTGKAFADTRWETFLHSVLAASGGIDGLDLDPGEKYIPFLSRALYQLPEEGARDESWEPAVMQVPPRLPDNWIEHRIWVAIDHANEVWASETAAALIWEYDNKPWNLYYEAARCYDEMRHAMMGEARLASMGLQIGIDYPMVPDHWRTFRQRGIGALLLLLHGLEQRGPLHKSKLKQELFAVHDFDGAQDCDYDWADESGHITYGLSWLKSVFPGWQKLQIIEETNKLLAEWREWIERHHHEGTHGYAVFLSRIEAKAKLLKTEQSDTQVVFQPTVVTK</sequence>
<name>A0A3G9J9C1_9BACL</name>
<dbReference type="AlphaFoldDB" id="A0A3G9J9C1"/>
<evidence type="ECO:0000313" key="2">
    <source>
        <dbReference type="Proteomes" id="UP000275368"/>
    </source>
</evidence>
<reference evidence="1 2" key="1">
    <citation type="submission" date="2018-11" db="EMBL/GenBank/DDBJ databases">
        <title>Complete genome sequence of Paenibacillus baekrokdamisoli strain KCTC 33723.</title>
        <authorList>
            <person name="Kang S.W."/>
            <person name="Lee K.C."/>
            <person name="Kim K.K."/>
            <person name="Kim J.S."/>
            <person name="Kim D.S."/>
            <person name="Ko S.H."/>
            <person name="Yang S.H."/>
            <person name="Lee J.S."/>
        </authorList>
    </citation>
    <scope>NUCLEOTIDE SEQUENCE [LARGE SCALE GENOMIC DNA]</scope>
    <source>
        <strain evidence="1 2">KCTC 33723</strain>
    </source>
</reference>
<evidence type="ECO:0000313" key="1">
    <source>
        <dbReference type="EMBL" id="BBH24945.1"/>
    </source>
</evidence>
<gene>
    <name evidence="1" type="ORF">Back11_62900</name>
</gene>
<protein>
    <recommendedName>
        <fullName evidence="3">DUF455 domain-containing protein</fullName>
    </recommendedName>
</protein>